<feature type="domain" description="Aminotransferase class I/classII large" evidence="7">
    <location>
        <begin position="71"/>
        <end position="417"/>
    </location>
</feature>
<keyword evidence="3" id="KW-0032">Aminotransferase</keyword>
<dbReference type="SUPFAM" id="SSF53383">
    <property type="entry name" value="PLP-dependent transferases"/>
    <property type="match status" value="1"/>
</dbReference>
<feature type="region of interest" description="Disordered" evidence="6">
    <location>
        <begin position="1"/>
        <end position="43"/>
    </location>
</feature>
<evidence type="ECO:0000256" key="5">
    <source>
        <dbReference type="ARBA" id="ARBA00022898"/>
    </source>
</evidence>
<gene>
    <name evidence="8" type="ORF">TAPDE_004138</name>
</gene>
<name>R4XDB2_TAPDE</name>
<accession>R4XDB2</accession>
<evidence type="ECO:0000256" key="2">
    <source>
        <dbReference type="ARBA" id="ARBA00007441"/>
    </source>
</evidence>
<dbReference type="AlphaFoldDB" id="R4XDB2"/>
<dbReference type="EMBL" id="CAHR02000181">
    <property type="protein sequence ID" value="CCG83820.1"/>
    <property type="molecule type" value="Genomic_DNA"/>
</dbReference>
<reference evidence="8 9" key="1">
    <citation type="journal article" date="2013" name="MBio">
        <title>Genome sequencing of the plant pathogen Taphrina deformans, the causal agent of peach leaf curl.</title>
        <authorList>
            <person name="Cisse O.H."/>
            <person name="Almeida J.M.G.C.F."/>
            <person name="Fonseca A."/>
            <person name="Kumar A.A."/>
            <person name="Salojaervi J."/>
            <person name="Overmyer K."/>
            <person name="Hauser P.M."/>
            <person name="Pagni M."/>
        </authorList>
    </citation>
    <scope>NUCLEOTIDE SEQUENCE [LARGE SCALE GENOMIC DNA]</scope>
    <source>
        <strain evidence="9">PYCC 5710 / ATCC 11124 / CBS 356.35 / IMI 108563 / JCM 9778 / NBRC 8474</strain>
    </source>
</reference>
<feature type="region of interest" description="Disordered" evidence="6">
    <location>
        <begin position="451"/>
        <end position="478"/>
    </location>
</feature>
<comment type="cofactor">
    <cofactor evidence="1">
        <name>pyridoxal 5'-phosphate</name>
        <dbReference type="ChEBI" id="CHEBI:597326"/>
    </cofactor>
</comment>
<feature type="compositionally biased region" description="Basic and acidic residues" evidence="6">
    <location>
        <begin position="468"/>
        <end position="478"/>
    </location>
</feature>
<dbReference type="InterPro" id="IPR050596">
    <property type="entry name" value="AspAT/PAT-like"/>
</dbReference>
<keyword evidence="9" id="KW-1185">Reference proteome</keyword>
<dbReference type="PANTHER" id="PTHR46383">
    <property type="entry name" value="ASPARTATE AMINOTRANSFERASE"/>
    <property type="match status" value="1"/>
</dbReference>
<dbReference type="Pfam" id="PF00155">
    <property type="entry name" value="Aminotran_1_2"/>
    <property type="match status" value="1"/>
</dbReference>
<evidence type="ECO:0000256" key="3">
    <source>
        <dbReference type="ARBA" id="ARBA00022576"/>
    </source>
</evidence>
<dbReference type="VEuPathDB" id="FungiDB:TAPDE_004138"/>
<dbReference type="InterPro" id="IPR015424">
    <property type="entry name" value="PyrdxlP-dep_Trfase"/>
</dbReference>
<dbReference type="InterPro" id="IPR004839">
    <property type="entry name" value="Aminotransferase_I/II_large"/>
</dbReference>
<dbReference type="Gene3D" id="3.40.640.10">
    <property type="entry name" value="Type I PLP-dependent aspartate aminotransferase-like (Major domain)"/>
    <property type="match status" value="1"/>
</dbReference>
<dbReference type="GO" id="GO:0006520">
    <property type="term" value="P:amino acid metabolic process"/>
    <property type="evidence" value="ECO:0007669"/>
    <property type="project" value="InterPro"/>
</dbReference>
<dbReference type="STRING" id="1097556.R4XDB2"/>
<organism evidence="8 9">
    <name type="scientific">Taphrina deformans (strain PYCC 5710 / ATCC 11124 / CBS 356.35 / IMI 108563 / JCM 9778 / NBRC 8474)</name>
    <name type="common">Peach leaf curl fungus</name>
    <name type="synonym">Lalaria deformans</name>
    <dbReference type="NCBI Taxonomy" id="1097556"/>
    <lineage>
        <taxon>Eukaryota</taxon>
        <taxon>Fungi</taxon>
        <taxon>Dikarya</taxon>
        <taxon>Ascomycota</taxon>
        <taxon>Taphrinomycotina</taxon>
        <taxon>Taphrinomycetes</taxon>
        <taxon>Taphrinales</taxon>
        <taxon>Taphrinaceae</taxon>
        <taxon>Taphrina</taxon>
    </lineage>
</organism>
<dbReference type="CDD" id="cd00609">
    <property type="entry name" value="AAT_like"/>
    <property type="match status" value="1"/>
</dbReference>
<dbReference type="Proteomes" id="UP000013776">
    <property type="component" value="Unassembled WGS sequence"/>
</dbReference>
<dbReference type="PANTHER" id="PTHR46383:SF1">
    <property type="entry name" value="ASPARTATE AMINOTRANSFERASE"/>
    <property type="match status" value="1"/>
</dbReference>
<dbReference type="OrthoDB" id="2108at2759"/>
<evidence type="ECO:0000259" key="7">
    <source>
        <dbReference type="Pfam" id="PF00155"/>
    </source>
</evidence>
<protein>
    <recommendedName>
        <fullName evidence="7">Aminotransferase class I/classII large domain-containing protein</fullName>
    </recommendedName>
</protein>
<comment type="similarity">
    <text evidence="2">Belongs to the class-I pyridoxal-phosphate-dependent aminotransferase family.</text>
</comment>
<evidence type="ECO:0000256" key="4">
    <source>
        <dbReference type="ARBA" id="ARBA00022679"/>
    </source>
</evidence>
<dbReference type="eggNOG" id="KOG0257">
    <property type="taxonomic scope" value="Eukaryota"/>
</dbReference>
<keyword evidence="4" id="KW-0808">Transferase</keyword>
<keyword evidence="5" id="KW-0663">Pyridoxal phosphate</keyword>
<evidence type="ECO:0000256" key="6">
    <source>
        <dbReference type="SAM" id="MobiDB-lite"/>
    </source>
</evidence>
<feature type="compositionally biased region" description="Basic and acidic residues" evidence="6">
    <location>
        <begin position="1"/>
        <end position="20"/>
    </location>
</feature>
<evidence type="ECO:0000313" key="8">
    <source>
        <dbReference type="EMBL" id="CCG83820.1"/>
    </source>
</evidence>
<dbReference type="GO" id="GO:0008483">
    <property type="term" value="F:transaminase activity"/>
    <property type="evidence" value="ECO:0007669"/>
    <property type="project" value="UniProtKB-KW"/>
</dbReference>
<dbReference type="InterPro" id="IPR015421">
    <property type="entry name" value="PyrdxlP-dep_Trfase_major"/>
</dbReference>
<evidence type="ECO:0000313" key="9">
    <source>
        <dbReference type="Proteomes" id="UP000013776"/>
    </source>
</evidence>
<proteinExistence type="inferred from homology"/>
<evidence type="ECO:0000256" key="1">
    <source>
        <dbReference type="ARBA" id="ARBA00001933"/>
    </source>
</evidence>
<comment type="caution">
    <text evidence="8">The sequence shown here is derived from an EMBL/GenBank/DDBJ whole genome shotgun (WGS) entry which is preliminary data.</text>
</comment>
<sequence>MAKSDQGSKDSHHEEDNEHYRRFRKQSGNENPKEKHGHELPGIGNVSTTGVIYCTDRATALGYKADDEEWANFGQGAPETGHLPGAPDKPTTIEVTDAMREYAPTAGLTELRTAVADLYNDLYRKDKSSQYSWENVCIVPGGRAGLVRVAAMLSESFLGFFVPDYTAYTDVLSLFKGFVSIPGILEEDDSYKIHPDLVRNEIKRGISVILTSNPRNPTGQMVRDDELKEVMDICQGHATLIMDEFYSGYNYTSNCDGSTNSSAAFVEDVNEDGIVIIDGLTKTLRLPGWRVCWVVGPKQMIKGLASSGSFLDGGASHPLQCAAIPLLEPKRYREDVIALQKHFMKKRDYVLDRLAKMGLRVQVPPEATFYIWLDLSKLPKGIRDGMSFFEECLKEKVIVVPGVFFDINPSHRRNLAASTCHHFVRLSFGPSMDHLVKGLDGIERVLKKHEHDMDEVEHGPSATQRLAQKKEQEGRMDR</sequence>
<dbReference type="GO" id="GO:0030170">
    <property type="term" value="F:pyridoxal phosphate binding"/>
    <property type="evidence" value="ECO:0007669"/>
    <property type="project" value="InterPro"/>
</dbReference>